<protein>
    <submittedName>
        <fullName evidence="2">Uncharacterized protein</fullName>
    </submittedName>
</protein>
<evidence type="ECO:0000313" key="3">
    <source>
        <dbReference type="Proteomes" id="UP001146793"/>
    </source>
</evidence>
<feature type="compositionally biased region" description="Low complexity" evidence="1">
    <location>
        <begin position="108"/>
        <end position="118"/>
    </location>
</feature>
<gene>
    <name evidence="2" type="ORF">M0812_27887</name>
</gene>
<name>A0AAV7YC33_9EUKA</name>
<dbReference type="Proteomes" id="UP001146793">
    <property type="component" value="Unassembled WGS sequence"/>
</dbReference>
<feature type="region of interest" description="Disordered" evidence="1">
    <location>
        <begin position="71"/>
        <end position="129"/>
    </location>
</feature>
<sequence>MVDRSNDKIPCTGCMWICHLKKLNCNHLVTIYKKFSDLTKPIKSNNRMIEENTNGYSRGVKFSQILEYLKQNSTHQNNQKEQYQSETKKEEVEEKEEEYEKEEHFTTQIQIEQQQEQQQIEREREKQKI</sequence>
<reference evidence="2" key="1">
    <citation type="submission" date="2022-08" db="EMBL/GenBank/DDBJ databases">
        <title>Novel sulphate-reducing endosymbionts in the free-living metamonad Anaeramoeba.</title>
        <authorList>
            <person name="Jerlstrom-Hultqvist J."/>
            <person name="Cepicka I."/>
            <person name="Gallot-Lavallee L."/>
            <person name="Salas-Leiva D."/>
            <person name="Curtis B.A."/>
            <person name="Zahonova K."/>
            <person name="Pipaliya S."/>
            <person name="Dacks J."/>
            <person name="Roger A.J."/>
        </authorList>
    </citation>
    <scope>NUCLEOTIDE SEQUENCE</scope>
    <source>
        <strain evidence="2">Busselton2</strain>
    </source>
</reference>
<evidence type="ECO:0000256" key="1">
    <source>
        <dbReference type="SAM" id="MobiDB-lite"/>
    </source>
</evidence>
<accession>A0AAV7YC33</accession>
<dbReference type="AlphaFoldDB" id="A0AAV7YC33"/>
<organism evidence="2 3">
    <name type="scientific">Anaeramoeba flamelloides</name>
    <dbReference type="NCBI Taxonomy" id="1746091"/>
    <lineage>
        <taxon>Eukaryota</taxon>
        <taxon>Metamonada</taxon>
        <taxon>Anaeramoebidae</taxon>
        <taxon>Anaeramoeba</taxon>
    </lineage>
</organism>
<feature type="compositionally biased region" description="Polar residues" evidence="1">
    <location>
        <begin position="71"/>
        <end position="85"/>
    </location>
</feature>
<dbReference type="EMBL" id="JANTQA010000070">
    <property type="protein sequence ID" value="KAJ3425447.1"/>
    <property type="molecule type" value="Genomic_DNA"/>
</dbReference>
<comment type="caution">
    <text evidence="2">The sequence shown here is derived from an EMBL/GenBank/DDBJ whole genome shotgun (WGS) entry which is preliminary data.</text>
</comment>
<feature type="compositionally biased region" description="Basic and acidic residues" evidence="1">
    <location>
        <begin position="119"/>
        <end position="129"/>
    </location>
</feature>
<evidence type="ECO:0000313" key="2">
    <source>
        <dbReference type="EMBL" id="KAJ3425447.1"/>
    </source>
</evidence>
<proteinExistence type="predicted"/>